<dbReference type="InterPro" id="IPR029058">
    <property type="entry name" value="AB_hydrolase_fold"/>
</dbReference>
<name>A0AB39BS10_9BACI</name>
<dbReference type="InterPro" id="IPR001375">
    <property type="entry name" value="Peptidase_S9_cat"/>
</dbReference>
<organism evidence="2">
    <name type="scientific">Alkalihalophilus sp. As8PL</name>
    <dbReference type="NCBI Taxonomy" id="3237103"/>
    <lineage>
        <taxon>Bacteria</taxon>
        <taxon>Bacillati</taxon>
        <taxon>Bacillota</taxon>
        <taxon>Bacilli</taxon>
        <taxon>Bacillales</taxon>
        <taxon>Bacillaceae</taxon>
        <taxon>Alkalihalophilus</taxon>
    </lineage>
</organism>
<proteinExistence type="predicted"/>
<accession>A0AB39BS10</accession>
<sequence length="264" mass="30328">MITVQNETFRNIPTLHVVKANQKKNNELPTVFFLHGYTSAKEHNLPIAYLLAEKGFRVILPDAIHHGEREGSIQGKKRDALFWNIVLQSIQEIELLKEELKERSLIHKERIGISGTSMGAITSYGALSQYNWIDAAVAYMGTAYFQSFVNVQIQMLEDSGYPLDKDVVNKTLQKLQSVDLSQRFESLNERPLFIWHGEQDEVVPYDYSNTLYKDLQHYYKAQPENLKFLSEPKTAHKVSRAATLAGVNWFSEHLLTEQVKATVW</sequence>
<reference evidence="2" key="1">
    <citation type="submission" date="2024-07" db="EMBL/GenBank/DDBJ databases">
        <title>Identification and characteristics of an arsenic-resistant bacterial isolate, which belongs to a novel species.</title>
        <authorList>
            <person name="Juszczyk A."/>
            <person name="Kowalczyk A."/>
            <person name="Was K."/>
            <person name="Kosowicz W."/>
            <person name="Budzyn A."/>
            <person name="Latowski D."/>
        </authorList>
    </citation>
    <scope>NUCLEOTIDE SEQUENCE</scope>
    <source>
        <strain evidence="2">As8PL</strain>
    </source>
</reference>
<evidence type="ECO:0000313" key="2">
    <source>
        <dbReference type="EMBL" id="XDI36270.1"/>
    </source>
</evidence>
<evidence type="ECO:0000259" key="1">
    <source>
        <dbReference type="Pfam" id="PF00326"/>
    </source>
</evidence>
<dbReference type="GO" id="GO:0006508">
    <property type="term" value="P:proteolysis"/>
    <property type="evidence" value="ECO:0007669"/>
    <property type="project" value="InterPro"/>
</dbReference>
<dbReference type="PANTHER" id="PTHR47381:SF3">
    <property type="entry name" value="ALPHA_BETA-HYDROLASES SUPERFAMILY PROTEIN"/>
    <property type="match status" value="1"/>
</dbReference>
<gene>
    <name evidence="2" type="primary">yjfP</name>
    <name evidence="2" type="ORF">AB3N04_16425</name>
</gene>
<dbReference type="Pfam" id="PF00326">
    <property type="entry name" value="Peptidase_S9"/>
    <property type="match status" value="1"/>
</dbReference>
<feature type="domain" description="Peptidase S9 prolyl oligopeptidase catalytic" evidence="1">
    <location>
        <begin position="97"/>
        <end position="241"/>
    </location>
</feature>
<dbReference type="EMBL" id="CP162551">
    <property type="protein sequence ID" value="XDI36270.1"/>
    <property type="molecule type" value="Genomic_DNA"/>
</dbReference>
<dbReference type="AlphaFoldDB" id="A0AB39BS10"/>
<protein>
    <submittedName>
        <fullName evidence="2">Esterase</fullName>
    </submittedName>
</protein>
<dbReference type="NCBIfam" id="NF007857">
    <property type="entry name" value="PRK10566.1"/>
    <property type="match status" value="1"/>
</dbReference>
<dbReference type="GO" id="GO:0008236">
    <property type="term" value="F:serine-type peptidase activity"/>
    <property type="evidence" value="ECO:0007669"/>
    <property type="project" value="InterPro"/>
</dbReference>
<dbReference type="RefSeq" id="WP_368503735.1">
    <property type="nucleotide sequence ID" value="NZ_CP162551.1"/>
</dbReference>
<dbReference type="SUPFAM" id="SSF53474">
    <property type="entry name" value="alpha/beta-Hydrolases"/>
    <property type="match status" value="1"/>
</dbReference>
<dbReference type="Gene3D" id="3.40.50.1820">
    <property type="entry name" value="alpha/beta hydrolase"/>
    <property type="match status" value="1"/>
</dbReference>
<dbReference type="PANTHER" id="PTHR47381">
    <property type="entry name" value="ALPHA/BETA-HYDROLASES SUPERFAMILY PROTEIN"/>
    <property type="match status" value="1"/>
</dbReference>